<accession>A0A1H9UZQ4</accession>
<feature type="transmembrane region" description="Helical" evidence="1">
    <location>
        <begin position="119"/>
        <end position="137"/>
    </location>
</feature>
<keyword evidence="1" id="KW-0812">Transmembrane</keyword>
<evidence type="ECO:0000256" key="1">
    <source>
        <dbReference type="SAM" id="Phobius"/>
    </source>
</evidence>
<feature type="transmembrane region" description="Helical" evidence="1">
    <location>
        <begin position="47"/>
        <end position="68"/>
    </location>
</feature>
<protein>
    <recommendedName>
        <fullName evidence="4">DUF3995 domain-containing protein</fullName>
    </recommendedName>
</protein>
<keyword evidence="1" id="KW-0472">Membrane</keyword>
<name>A0A1H9UZQ4_9PSEU</name>
<sequence>MAALAVSTATVLFLVGALHVVWMRSPWPLRTREEFASRVVGAPVEKLPSAPMTGGVALLLGMAAYLVVSRVGLLPLPGPGWLAITGTAGVAAVLLLRGAGGLVVSSRHDTEFARLDRRFYSPLCLILAGCCATVAVLG</sequence>
<dbReference type="EMBL" id="FOFR01000023">
    <property type="protein sequence ID" value="SES14896.1"/>
    <property type="molecule type" value="Genomic_DNA"/>
</dbReference>
<evidence type="ECO:0000313" key="3">
    <source>
        <dbReference type="Proteomes" id="UP000199352"/>
    </source>
</evidence>
<dbReference type="OrthoDB" id="3873944at2"/>
<dbReference type="AlphaFoldDB" id="A0A1H9UZQ4"/>
<evidence type="ECO:0008006" key="4">
    <source>
        <dbReference type="Google" id="ProtNLM"/>
    </source>
</evidence>
<keyword evidence="3" id="KW-1185">Reference proteome</keyword>
<proteinExistence type="predicted"/>
<organism evidence="2 3">
    <name type="scientific">Lentzea xinjiangensis</name>
    <dbReference type="NCBI Taxonomy" id="402600"/>
    <lineage>
        <taxon>Bacteria</taxon>
        <taxon>Bacillati</taxon>
        <taxon>Actinomycetota</taxon>
        <taxon>Actinomycetes</taxon>
        <taxon>Pseudonocardiales</taxon>
        <taxon>Pseudonocardiaceae</taxon>
        <taxon>Lentzea</taxon>
    </lineage>
</organism>
<feature type="transmembrane region" description="Helical" evidence="1">
    <location>
        <begin position="80"/>
        <end position="99"/>
    </location>
</feature>
<evidence type="ECO:0000313" key="2">
    <source>
        <dbReference type="EMBL" id="SES14896.1"/>
    </source>
</evidence>
<dbReference type="Proteomes" id="UP000199352">
    <property type="component" value="Unassembled WGS sequence"/>
</dbReference>
<reference evidence="3" key="1">
    <citation type="submission" date="2016-10" db="EMBL/GenBank/DDBJ databases">
        <authorList>
            <person name="Varghese N."/>
            <person name="Submissions S."/>
        </authorList>
    </citation>
    <scope>NUCLEOTIDE SEQUENCE [LARGE SCALE GENOMIC DNA]</scope>
    <source>
        <strain evidence="3">CGMCC 4.3525</strain>
    </source>
</reference>
<keyword evidence="1" id="KW-1133">Transmembrane helix</keyword>
<dbReference type="InterPro" id="IPR025058">
    <property type="entry name" value="DUF3995"/>
</dbReference>
<dbReference type="RefSeq" id="WP_143116405.1">
    <property type="nucleotide sequence ID" value="NZ_FOFR01000023.1"/>
</dbReference>
<gene>
    <name evidence="2" type="ORF">SAMN05216188_12361</name>
</gene>
<dbReference type="Pfam" id="PF13160">
    <property type="entry name" value="DUF3995"/>
    <property type="match status" value="1"/>
</dbReference>